<dbReference type="Pfam" id="PF13439">
    <property type="entry name" value="Glyco_transf_4"/>
    <property type="match status" value="1"/>
</dbReference>
<dbReference type="CDD" id="cd03801">
    <property type="entry name" value="GT4_PimA-like"/>
    <property type="match status" value="1"/>
</dbReference>
<gene>
    <name evidence="5" type="ORF">CQA63_03850</name>
</gene>
<dbReference type="PANTHER" id="PTHR12526">
    <property type="entry name" value="GLYCOSYLTRANSFERASE"/>
    <property type="match status" value="1"/>
</dbReference>
<accession>A0A3D8I4R0</accession>
<evidence type="ECO:0000313" key="6">
    <source>
        <dbReference type="Proteomes" id="UP000256599"/>
    </source>
</evidence>
<dbReference type="SUPFAM" id="SSF53756">
    <property type="entry name" value="UDP-Glycosyltransferase/glycogen phosphorylase"/>
    <property type="match status" value="1"/>
</dbReference>
<feature type="chain" id="PRO_5017638649" description="Glycosyl transferase family 1 domain-containing protein" evidence="2">
    <location>
        <begin position="20"/>
        <end position="683"/>
    </location>
</feature>
<keyword evidence="2" id="KW-0732">Signal</keyword>
<dbReference type="Gene3D" id="3.40.50.2000">
    <property type="entry name" value="Glycogen Phosphorylase B"/>
    <property type="match status" value="2"/>
</dbReference>
<sequence>MFKPLSCLMLWLSCLSSQVANLCKNRPCTPHLRENKNLTPFYYAKHCIYALFKSLDNPTPCYSKHCKETSPELPATPLVCHSERSEETLHKATRQSQSFCHSEGGQRPTEESLPESLVAKRDSSVVSLPQNDKLIAFTSNSGSNSSLRTRYDKLTTFTRNPKNNSPVIYAPARADNLKETLVIQGGDFLSSRPHSRGDKITTHTGVLNPHHKQNEESQTPSPQAKRLKLLHLASDCVQGGAERVFANTIAQSLPYYDVYVASCDTPKDLPKGIKAFIKLDDWGDYPKYKGALKYIFNLKNYFALKAFLFTHKPDIIHTQNYLSRLSPSVLYALKAYQRKIGNVKLIYTQHGFGSCANGGLYNYAKGKICESCIGSTKFAIAWRNCDRRGRIYSLLKAARSVFYQSFLLNEKTLFSCIICVGQFQYQKHLQDNYPKEKLRILPNPIDLRFFNPHVSVKDKQDVIVFYGRLSPEKNVPLLICAFAKLIALPKFSHYKLLLIGEGDDKLHCMQLAQALLSANQVEFLDYQSPGHLRQILKIAKISALPSLLYETFGLTIVESLLAGAIPLASAHGALQESIERFGGKSFRYYENWDLNVISLQSALLDILEHFESYFYPILSQAKALSMQENAYIQGLIEIYNGGGGIRCLLKFAHFYVLILNIFIQKYIYFRFFYPHCLRQAYAA</sequence>
<feature type="region of interest" description="Disordered" evidence="1">
    <location>
        <begin position="192"/>
        <end position="223"/>
    </location>
</feature>
<feature type="region of interest" description="Disordered" evidence="1">
    <location>
        <begin position="91"/>
        <end position="117"/>
    </location>
</feature>
<dbReference type="EMBL" id="NXLR01000005">
    <property type="protein sequence ID" value="RDU60097.1"/>
    <property type="molecule type" value="Genomic_DNA"/>
</dbReference>
<dbReference type="OrthoDB" id="267270at2"/>
<evidence type="ECO:0000313" key="5">
    <source>
        <dbReference type="EMBL" id="RDU60097.1"/>
    </source>
</evidence>
<proteinExistence type="predicted"/>
<keyword evidence="6" id="KW-1185">Reference proteome</keyword>
<evidence type="ECO:0008006" key="7">
    <source>
        <dbReference type="Google" id="ProtNLM"/>
    </source>
</evidence>
<dbReference type="InterPro" id="IPR001296">
    <property type="entry name" value="Glyco_trans_1"/>
</dbReference>
<protein>
    <recommendedName>
        <fullName evidence="7">Glycosyl transferase family 1 domain-containing protein</fullName>
    </recommendedName>
</protein>
<feature type="signal peptide" evidence="2">
    <location>
        <begin position="1"/>
        <end position="19"/>
    </location>
</feature>
<name>A0A3D8I4R0_9HELI</name>
<reference evidence="5 6" key="1">
    <citation type="submission" date="2018-04" db="EMBL/GenBank/DDBJ databases">
        <title>Novel Campyloabacter and Helicobacter Species and Strains.</title>
        <authorList>
            <person name="Mannion A.J."/>
            <person name="Shen Z."/>
            <person name="Fox J.G."/>
        </authorList>
    </citation>
    <scope>NUCLEOTIDE SEQUENCE [LARGE SCALE GENOMIC DNA]</scope>
    <source>
        <strain evidence="5 6">MIT 98-6070</strain>
    </source>
</reference>
<evidence type="ECO:0000259" key="4">
    <source>
        <dbReference type="Pfam" id="PF13439"/>
    </source>
</evidence>
<dbReference type="Proteomes" id="UP000256599">
    <property type="component" value="Unassembled WGS sequence"/>
</dbReference>
<evidence type="ECO:0000256" key="2">
    <source>
        <dbReference type="SAM" id="SignalP"/>
    </source>
</evidence>
<evidence type="ECO:0000256" key="1">
    <source>
        <dbReference type="SAM" id="MobiDB-lite"/>
    </source>
</evidence>
<comment type="caution">
    <text evidence="5">The sequence shown here is derived from an EMBL/GenBank/DDBJ whole genome shotgun (WGS) entry which is preliminary data.</text>
</comment>
<feature type="domain" description="Glycosyl transferase family 1" evidence="3">
    <location>
        <begin position="456"/>
        <end position="580"/>
    </location>
</feature>
<dbReference type="InterPro" id="IPR028098">
    <property type="entry name" value="Glyco_trans_4-like_N"/>
</dbReference>
<feature type="domain" description="Glycosyltransferase subfamily 4-like N-terminal" evidence="4">
    <location>
        <begin position="239"/>
        <end position="448"/>
    </location>
</feature>
<dbReference type="GO" id="GO:0016757">
    <property type="term" value="F:glycosyltransferase activity"/>
    <property type="evidence" value="ECO:0007669"/>
    <property type="project" value="InterPro"/>
</dbReference>
<dbReference type="RefSeq" id="WP_104699919.1">
    <property type="nucleotide sequence ID" value="NZ_FZPP01000016.1"/>
</dbReference>
<organism evidence="5 6">
    <name type="scientific">Helicobacter marmotae</name>
    <dbReference type="NCBI Taxonomy" id="152490"/>
    <lineage>
        <taxon>Bacteria</taxon>
        <taxon>Pseudomonadati</taxon>
        <taxon>Campylobacterota</taxon>
        <taxon>Epsilonproteobacteria</taxon>
        <taxon>Campylobacterales</taxon>
        <taxon>Helicobacteraceae</taxon>
        <taxon>Helicobacter</taxon>
    </lineage>
</organism>
<evidence type="ECO:0000259" key="3">
    <source>
        <dbReference type="Pfam" id="PF00534"/>
    </source>
</evidence>
<dbReference type="AlphaFoldDB" id="A0A3D8I4R0"/>
<dbReference type="Pfam" id="PF00534">
    <property type="entry name" value="Glycos_transf_1"/>
    <property type="match status" value="1"/>
</dbReference>